<dbReference type="EMBL" id="CADCVE010000094">
    <property type="protein sequence ID" value="CAA9463762.1"/>
    <property type="molecule type" value="Genomic_DNA"/>
</dbReference>
<keyword evidence="4 7" id="KW-1133">Transmembrane helix</keyword>
<keyword evidence="5 7" id="KW-0811">Translocation</keyword>
<reference evidence="9" key="1">
    <citation type="submission" date="2020-02" db="EMBL/GenBank/DDBJ databases">
        <authorList>
            <person name="Meier V. D."/>
        </authorList>
    </citation>
    <scope>NUCLEOTIDE SEQUENCE</scope>
    <source>
        <strain evidence="9">AVDCRST_MAG28</strain>
    </source>
</reference>
<dbReference type="GO" id="GO:0033281">
    <property type="term" value="C:TAT protein transport complex"/>
    <property type="evidence" value="ECO:0007669"/>
    <property type="project" value="UniProtKB-UniRule"/>
</dbReference>
<feature type="region of interest" description="Disordered" evidence="8">
    <location>
        <begin position="254"/>
        <end position="281"/>
    </location>
</feature>
<gene>
    <name evidence="7" type="primary">tatC</name>
    <name evidence="9" type="ORF">AVDCRST_MAG28-3808</name>
</gene>
<dbReference type="PANTHER" id="PTHR30371">
    <property type="entry name" value="SEC-INDEPENDENT PROTEIN TRANSLOCASE PROTEIN TATC"/>
    <property type="match status" value="1"/>
</dbReference>
<dbReference type="PRINTS" id="PR01840">
    <property type="entry name" value="TATCFAMILY"/>
</dbReference>
<dbReference type="NCBIfam" id="TIGR00945">
    <property type="entry name" value="tatC"/>
    <property type="match status" value="1"/>
</dbReference>
<dbReference type="GO" id="GO:0065002">
    <property type="term" value="P:intracellular protein transmembrane transport"/>
    <property type="evidence" value="ECO:0007669"/>
    <property type="project" value="TreeGrafter"/>
</dbReference>
<feature type="transmembrane region" description="Helical" evidence="7">
    <location>
        <begin position="34"/>
        <end position="58"/>
    </location>
</feature>
<dbReference type="InterPro" id="IPR002033">
    <property type="entry name" value="TatC"/>
</dbReference>
<dbReference type="HAMAP" id="MF_00902">
    <property type="entry name" value="TatC"/>
    <property type="match status" value="1"/>
</dbReference>
<keyword evidence="6 7" id="KW-0472">Membrane</keyword>
<feature type="transmembrane region" description="Helical" evidence="7">
    <location>
        <begin position="78"/>
        <end position="101"/>
    </location>
</feature>
<comment type="subunit">
    <text evidence="7">The Tat system comprises two distinct complexes: a TatABC complex, containing multiple copies of TatA, TatB and TatC subunits, and a separate TatA complex, containing only TatA subunits. Substrates initially bind to the TatABC complex, which probably triggers association of the separate TatA complex to form the active translocon.</text>
</comment>
<evidence type="ECO:0000256" key="8">
    <source>
        <dbReference type="SAM" id="MobiDB-lite"/>
    </source>
</evidence>
<evidence type="ECO:0000313" key="9">
    <source>
        <dbReference type="EMBL" id="CAA9463762.1"/>
    </source>
</evidence>
<dbReference type="Pfam" id="PF00902">
    <property type="entry name" value="TatC"/>
    <property type="match status" value="1"/>
</dbReference>
<keyword evidence="2 7" id="KW-0812">Transmembrane</keyword>
<protein>
    <recommendedName>
        <fullName evidence="7">Sec-independent protein translocase protein TatC</fullName>
    </recommendedName>
</protein>
<evidence type="ECO:0000256" key="4">
    <source>
        <dbReference type="ARBA" id="ARBA00022989"/>
    </source>
</evidence>
<keyword evidence="7" id="KW-1003">Cell membrane</keyword>
<evidence type="ECO:0000256" key="1">
    <source>
        <dbReference type="ARBA" id="ARBA00004141"/>
    </source>
</evidence>
<dbReference type="GO" id="GO:0009977">
    <property type="term" value="F:proton motive force dependent protein transmembrane transporter activity"/>
    <property type="evidence" value="ECO:0007669"/>
    <property type="project" value="TreeGrafter"/>
</dbReference>
<dbReference type="GO" id="GO:0043953">
    <property type="term" value="P:protein transport by the Tat complex"/>
    <property type="evidence" value="ECO:0007669"/>
    <property type="project" value="UniProtKB-UniRule"/>
</dbReference>
<sequence length="281" mass="31156">MAGRLRLPTSSPRDEARMSLIEHLEELRSRIFRVGIAFVVVAIAAGFFVEDIFEWLLAPSDLPYLNYLGPAQGLLTDIKLVLFTAFLLTLPVLIYQAWMFVAPAVGEMGRAKTYILVALSSSLFLAGVAFGYYVVLPIGLQFLLGYAPERYNEVITADSYLPFVTRFLLAFGIVFELPAATLVGAWMGLITAPVLRRYRKHALVVNAVLAAALTPGQDPFSMILMAVPMILMYEVSIFIARFVNPVIPHEEALEASPLSDRLPEPDENDDEDSGDRVDRDL</sequence>
<evidence type="ECO:0000256" key="6">
    <source>
        <dbReference type="ARBA" id="ARBA00023136"/>
    </source>
</evidence>
<evidence type="ECO:0000256" key="3">
    <source>
        <dbReference type="ARBA" id="ARBA00022927"/>
    </source>
</evidence>
<evidence type="ECO:0000256" key="2">
    <source>
        <dbReference type="ARBA" id="ARBA00022692"/>
    </source>
</evidence>
<evidence type="ECO:0000256" key="5">
    <source>
        <dbReference type="ARBA" id="ARBA00023010"/>
    </source>
</evidence>
<dbReference type="PANTHER" id="PTHR30371:SF0">
    <property type="entry name" value="SEC-INDEPENDENT PROTEIN TRANSLOCASE PROTEIN TATC, CHLOROPLASTIC-RELATED"/>
    <property type="match status" value="1"/>
</dbReference>
<evidence type="ECO:0000256" key="7">
    <source>
        <dbReference type="HAMAP-Rule" id="MF_00902"/>
    </source>
</evidence>
<dbReference type="AlphaFoldDB" id="A0A6J4R477"/>
<keyword evidence="3 7" id="KW-0653">Protein transport</keyword>
<feature type="transmembrane region" description="Helical" evidence="7">
    <location>
        <begin position="167"/>
        <end position="189"/>
    </location>
</feature>
<comment type="similarity">
    <text evidence="7">Belongs to the TatC family.</text>
</comment>
<comment type="function">
    <text evidence="7">Part of the twin-arginine translocation (Tat) system that transports large folded proteins containing a characteristic twin-arginine motif in their signal peptide across membranes. Together with TatB, TatC is part of a receptor directly interacting with Tat signal peptides.</text>
</comment>
<proteinExistence type="inferred from homology"/>
<comment type="caution">
    <text evidence="7">Lacks conserved residue(s) required for the propagation of feature annotation.</text>
</comment>
<keyword evidence="7" id="KW-0813">Transport</keyword>
<accession>A0A6J4R477</accession>
<organism evidence="9">
    <name type="scientific">uncultured Rubrobacteraceae bacterium</name>
    <dbReference type="NCBI Taxonomy" id="349277"/>
    <lineage>
        <taxon>Bacteria</taxon>
        <taxon>Bacillati</taxon>
        <taxon>Actinomycetota</taxon>
        <taxon>Rubrobacteria</taxon>
        <taxon>Rubrobacterales</taxon>
        <taxon>Rubrobacteraceae</taxon>
        <taxon>environmental samples</taxon>
    </lineage>
</organism>
<feature type="transmembrane region" description="Helical" evidence="7">
    <location>
        <begin position="113"/>
        <end position="135"/>
    </location>
</feature>
<comment type="subcellular location">
    <subcellularLocation>
        <location evidence="7">Cell membrane</location>
        <topology evidence="7">Multi-pass membrane protein</topology>
    </subcellularLocation>
    <subcellularLocation>
        <location evidence="1">Membrane</location>
        <topology evidence="1">Multi-pass membrane protein</topology>
    </subcellularLocation>
</comment>
<name>A0A6J4R477_9ACTN</name>